<reference evidence="1" key="1">
    <citation type="submission" date="2020-04" db="EMBL/GenBank/DDBJ databases">
        <authorList>
            <person name="Chiriac C."/>
            <person name="Salcher M."/>
            <person name="Ghai R."/>
            <person name="Kavagutti S V."/>
        </authorList>
    </citation>
    <scope>NUCLEOTIDE SEQUENCE</scope>
</reference>
<organism evidence="1">
    <name type="scientific">uncultured Caudovirales phage</name>
    <dbReference type="NCBI Taxonomy" id="2100421"/>
    <lineage>
        <taxon>Viruses</taxon>
        <taxon>Duplodnaviria</taxon>
        <taxon>Heunggongvirae</taxon>
        <taxon>Uroviricota</taxon>
        <taxon>Caudoviricetes</taxon>
        <taxon>Peduoviridae</taxon>
        <taxon>Maltschvirus</taxon>
        <taxon>Maltschvirus maltsch</taxon>
    </lineage>
</organism>
<protein>
    <recommendedName>
        <fullName evidence="2">ParB/Sulfiredoxin</fullName>
    </recommendedName>
</protein>
<gene>
    <name evidence="1" type="ORF">UFOVP450_169</name>
</gene>
<dbReference type="InterPro" id="IPR036086">
    <property type="entry name" value="ParB/Sulfiredoxin_sf"/>
</dbReference>
<name>A0A6J5MBL7_9CAUD</name>
<dbReference type="EMBL" id="LR796421">
    <property type="protein sequence ID" value="CAB4143561.1"/>
    <property type="molecule type" value="Genomic_DNA"/>
</dbReference>
<dbReference type="SUPFAM" id="SSF110849">
    <property type="entry name" value="ParB/Sulfiredoxin"/>
    <property type="match status" value="1"/>
</dbReference>
<accession>A0A6J5MBL7</accession>
<proteinExistence type="predicted"/>
<sequence>MKLKNLIPEDAASDIQDLIKNVTNYEDFVTQLGQLAQDPKVQAFLKSGKADGDQGDDKFTATPKAIPVKNLRPTQNEIDVDGSLKWPLTKPDSLRKCLQKGPITIKAPVVTYNGEFIIDGHHRWSQLYSMNKEGQINCIDLTGPKMNPIQVLKVVQLAIAAELGDVPKAEVKGKNLLKLDGSEVAKYVVNNITEECVKAFNVMKGASLGKLDKNNIAGKVVVPNVMEMQKTSQPAPGAPKRDVMPQTDDAVNAMNMIAKGVINFNKPYVSEQKLRKAIRKAILQEVKKLRK</sequence>
<evidence type="ECO:0000313" key="1">
    <source>
        <dbReference type="EMBL" id="CAB4143561.1"/>
    </source>
</evidence>
<evidence type="ECO:0008006" key="2">
    <source>
        <dbReference type="Google" id="ProtNLM"/>
    </source>
</evidence>